<evidence type="ECO:0000259" key="4">
    <source>
        <dbReference type="Pfam" id="PF01872"/>
    </source>
</evidence>
<dbReference type="InterPro" id="IPR050765">
    <property type="entry name" value="Riboflavin_Biosynth_HTPR"/>
</dbReference>
<name>A0A2W5MF71_ANCNO</name>
<dbReference type="Proteomes" id="UP000249577">
    <property type="component" value="Unassembled WGS sequence"/>
</dbReference>
<dbReference type="PANTHER" id="PTHR38011:SF7">
    <property type="entry name" value="2,5-DIAMINO-6-RIBOSYLAMINO-4(3H)-PYRIMIDINONE 5'-PHOSPHATE REDUCTASE"/>
    <property type="match status" value="1"/>
</dbReference>
<comment type="caution">
    <text evidence="5">The sequence shown here is derived from an EMBL/GenBank/DDBJ whole genome shotgun (WGS) entry which is preliminary data.</text>
</comment>
<evidence type="ECO:0000313" key="5">
    <source>
        <dbReference type="EMBL" id="PZQ16123.1"/>
    </source>
</evidence>
<sequence length="270" mass="28231">MDATLDTPKPEDAAWKAVRAARHGATVPAALAGHPLCDALIPIAVARSIVVAQLGQSLDGRVATVTGSSHFINGPGGIVHLHRLRALVDAVVVGVGTVCADDCRLTVRRVEGQAPARVVVDPAGRVPDDARVFADDGARRILIRAEGARRSCVPGVETVHLRITAGQIAPFDVVAALARRGLRRILVEGGADTVSRFVAAEAVDRLHVMVAPLIVGSGRPGLVLAPVSELVQARRPATRTFPLPGGDVLFDCDMRRDAAASSHAGETRND</sequence>
<evidence type="ECO:0000256" key="3">
    <source>
        <dbReference type="ARBA" id="ARBA00023002"/>
    </source>
</evidence>
<feature type="domain" description="Bacterial bifunctional deaminase-reductase C-terminal" evidence="4">
    <location>
        <begin position="50"/>
        <end position="222"/>
    </location>
</feature>
<keyword evidence="3" id="KW-0560">Oxidoreductase</keyword>
<dbReference type="InterPro" id="IPR002734">
    <property type="entry name" value="RibDG_C"/>
</dbReference>
<reference evidence="5 6" key="1">
    <citation type="submission" date="2017-08" db="EMBL/GenBank/DDBJ databases">
        <title>Infants hospitalized years apart are colonized by the same room-sourced microbial strains.</title>
        <authorList>
            <person name="Brooks B."/>
            <person name="Olm M.R."/>
            <person name="Firek B.A."/>
            <person name="Baker R."/>
            <person name="Thomas B.C."/>
            <person name="Morowitz M.J."/>
            <person name="Banfield J.F."/>
        </authorList>
    </citation>
    <scope>NUCLEOTIDE SEQUENCE [LARGE SCALE GENOMIC DNA]</scope>
    <source>
        <strain evidence="5">S2_005_003_R2_43</strain>
    </source>
</reference>
<gene>
    <name evidence="5" type="ORF">DI565_10040</name>
</gene>
<accession>A0A2W5MF71</accession>
<dbReference type="SUPFAM" id="SSF53597">
    <property type="entry name" value="Dihydrofolate reductase-like"/>
    <property type="match status" value="1"/>
</dbReference>
<evidence type="ECO:0000256" key="2">
    <source>
        <dbReference type="ARBA" id="ARBA00022857"/>
    </source>
</evidence>
<proteinExistence type="predicted"/>
<keyword evidence="2" id="KW-0521">NADP</keyword>
<comment type="pathway">
    <text evidence="1">Cofactor biosynthesis; riboflavin biosynthesis.</text>
</comment>
<organism evidence="5 6">
    <name type="scientific">Ancylobacter novellus</name>
    <name type="common">Thiobacillus novellus</name>
    <dbReference type="NCBI Taxonomy" id="921"/>
    <lineage>
        <taxon>Bacteria</taxon>
        <taxon>Pseudomonadati</taxon>
        <taxon>Pseudomonadota</taxon>
        <taxon>Alphaproteobacteria</taxon>
        <taxon>Hyphomicrobiales</taxon>
        <taxon>Xanthobacteraceae</taxon>
        <taxon>Ancylobacter</taxon>
    </lineage>
</organism>
<evidence type="ECO:0000313" key="6">
    <source>
        <dbReference type="Proteomes" id="UP000249577"/>
    </source>
</evidence>
<protein>
    <submittedName>
        <fullName evidence="5">Deaminase</fullName>
    </submittedName>
</protein>
<dbReference type="EMBL" id="QFPN01000004">
    <property type="protein sequence ID" value="PZQ16123.1"/>
    <property type="molecule type" value="Genomic_DNA"/>
</dbReference>
<dbReference type="AlphaFoldDB" id="A0A2W5MF71"/>
<evidence type="ECO:0000256" key="1">
    <source>
        <dbReference type="ARBA" id="ARBA00005104"/>
    </source>
</evidence>
<dbReference type="InterPro" id="IPR024072">
    <property type="entry name" value="DHFR-like_dom_sf"/>
</dbReference>
<dbReference type="Pfam" id="PF01872">
    <property type="entry name" value="RibD_C"/>
    <property type="match status" value="1"/>
</dbReference>
<dbReference type="PANTHER" id="PTHR38011">
    <property type="entry name" value="DIHYDROFOLATE REDUCTASE FAMILY PROTEIN (AFU_ORTHOLOGUE AFUA_8G06820)"/>
    <property type="match status" value="1"/>
</dbReference>
<dbReference type="GO" id="GO:0008703">
    <property type="term" value="F:5-amino-6-(5-phosphoribosylamino)uracil reductase activity"/>
    <property type="evidence" value="ECO:0007669"/>
    <property type="project" value="InterPro"/>
</dbReference>
<dbReference type="GO" id="GO:0009231">
    <property type="term" value="P:riboflavin biosynthetic process"/>
    <property type="evidence" value="ECO:0007669"/>
    <property type="project" value="InterPro"/>
</dbReference>
<dbReference type="Gene3D" id="3.40.430.10">
    <property type="entry name" value="Dihydrofolate Reductase, subunit A"/>
    <property type="match status" value="1"/>
</dbReference>